<dbReference type="Gene3D" id="3.40.190.10">
    <property type="entry name" value="Periplasmic binding protein-like II"/>
    <property type="match status" value="2"/>
</dbReference>
<dbReference type="SMART" id="SM00062">
    <property type="entry name" value="PBPb"/>
    <property type="match status" value="1"/>
</dbReference>
<dbReference type="InterPro" id="IPR035919">
    <property type="entry name" value="EAL_sf"/>
</dbReference>
<reference evidence="4 5" key="1">
    <citation type="submission" date="2020-08" db="EMBL/GenBank/DDBJ databases">
        <title>A Genomic Blueprint of the Chicken Gut Microbiome.</title>
        <authorList>
            <person name="Gilroy R."/>
            <person name="Ravi A."/>
            <person name="Getino M."/>
            <person name="Pursley I."/>
            <person name="Horton D.L."/>
            <person name="Alikhan N.-F."/>
            <person name="Baker D."/>
            <person name="Gharbi K."/>
            <person name="Hall N."/>
            <person name="Watson M."/>
            <person name="Adriaenssens E.M."/>
            <person name="Foster-Nyarko E."/>
            <person name="Jarju S."/>
            <person name="Secka A."/>
            <person name="Antonio M."/>
            <person name="Oren A."/>
            <person name="Chaudhuri R."/>
            <person name="La Ragione R.M."/>
            <person name="Hildebrand F."/>
            <person name="Pallen M.J."/>
        </authorList>
    </citation>
    <scope>NUCLEOTIDE SEQUENCE [LARGE SCALE GENOMIC DNA]</scope>
    <source>
        <strain evidence="4 5">Sa3CUN1</strain>
    </source>
</reference>
<gene>
    <name evidence="4" type="ORF">H9660_09965</name>
</gene>
<dbReference type="Pfam" id="PF00563">
    <property type="entry name" value="EAL"/>
    <property type="match status" value="1"/>
</dbReference>
<dbReference type="InterPro" id="IPR001633">
    <property type="entry name" value="EAL_dom"/>
</dbReference>
<dbReference type="EMBL" id="JACSQZ010000034">
    <property type="protein sequence ID" value="MBD7915472.1"/>
    <property type="molecule type" value="Genomic_DNA"/>
</dbReference>
<dbReference type="SUPFAM" id="SSF141868">
    <property type="entry name" value="EAL domain-like"/>
    <property type="match status" value="1"/>
</dbReference>
<evidence type="ECO:0000313" key="5">
    <source>
        <dbReference type="Proteomes" id="UP000640335"/>
    </source>
</evidence>
<keyword evidence="2" id="KW-0472">Membrane</keyword>
<dbReference type="SUPFAM" id="SSF53850">
    <property type="entry name" value="Periplasmic binding protein-like II"/>
    <property type="match status" value="1"/>
</dbReference>
<dbReference type="Pfam" id="PF00497">
    <property type="entry name" value="SBP_bac_3"/>
    <property type="match status" value="1"/>
</dbReference>
<evidence type="ECO:0000259" key="3">
    <source>
        <dbReference type="PROSITE" id="PS50883"/>
    </source>
</evidence>
<feature type="coiled-coil region" evidence="1">
    <location>
        <begin position="207"/>
        <end position="234"/>
    </location>
</feature>
<sequence>MYKKIFIILLVIFIINTIVPKNVYAEEKNDVVKVGLFPLEPYAYLNSKGELEGYYVELFDLISKKMNIEVEYVLGEMKDWLSNLENRNVDIILGASITKDRMEKFIFNKNSIALEGFALYSNKNKIDSVNFENLNGLRFGYIAENVKSQWVFNFFKAISINVVPVVGKDYSELKEFMEDDKIDLMVDSNFSNNRYKKIYEFIGDQVYIAANKESEDLLAKIDEAIAECNRDEDNPIEKLYNSYFDKGGENIEKRLLILISIVSIIFTILFISYGIPYLVKIFKRKKINKRLKENRYLLHYQPIYDPIKEKIVGFEGLLRLKDKKGNIISPAKFIPEIERNNMLFDVTIWIINKVVKDYKNIYKYTNSTEDNFYISLNLSIDEIQSNKFVDKAIEILKKSKLESNSICLEIVERVGIKDLHKIMNNISRLKNAGFKIAIDDFGTEYSNLDVLEKLDADIIKVDKKFVDGLGKHLIKNETILFILRVAEKCEKSVVLEGIESKEQDNIIKSFNSKNVFVQGYFYNKPMEIEAIKAL</sequence>
<keyword evidence="5" id="KW-1185">Reference proteome</keyword>
<dbReference type="CDD" id="cd01948">
    <property type="entry name" value="EAL"/>
    <property type="match status" value="1"/>
</dbReference>
<dbReference type="InterPro" id="IPR050706">
    <property type="entry name" value="Cyclic-di-GMP_PDE-like"/>
</dbReference>
<keyword evidence="2" id="KW-1133">Transmembrane helix</keyword>
<dbReference type="InterPro" id="IPR001638">
    <property type="entry name" value="Solute-binding_3/MltF_N"/>
</dbReference>
<feature type="transmembrane region" description="Helical" evidence="2">
    <location>
        <begin position="255"/>
        <end position="279"/>
    </location>
</feature>
<comment type="caution">
    <text evidence="4">The sequence shown here is derived from an EMBL/GenBank/DDBJ whole genome shotgun (WGS) entry which is preliminary data.</text>
</comment>
<feature type="domain" description="EAL" evidence="3">
    <location>
        <begin position="280"/>
        <end position="534"/>
    </location>
</feature>
<evidence type="ECO:0000313" key="4">
    <source>
        <dbReference type="EMBL" id="MBD7915472.1"/>
    </source>
</evidence>
<dbReference type="PROSITE" id="PS50883">
    <property type="entry name" value="EAL"/>
    <property type="match status" value="1"/>
</dbReference>
<dbReference type="SMART" id="SM00052">
    <property type="entry name" value="EAL"/>
    <property type="match status" value="1"/>
</dbReference>
<evidence type="ECO:0000256" key="2">
    <source>
        <dbReference type="SAM" id="Phobius"/>
    </source>
</evidence>
<accession>A0ABR8Q4W4</accession>
<organism evidence="4 5">
    <name type="scientific">Clostridium gallinarum</name>
    <dbReference type="NCBI Taxonomy" id="2762246"/>
    <lineage>
        <taxon>Bacteria</taxon>
        <taxon>Bacillati</taxon>
        <taxon>Bacillota</taxon>
        <taxon>Clostridia</taxon>
        <taxon>Eubacteriales</taxon>
        <taxon>Clostridiaceae</taxon>
        <taxon>Clostridium</taxon>
    </lineage>
</organism>
<name>A0ABR8Q4W4_9CLOT</name>
<keyword evidence="2" id="KW-0812">Transmembrane</keyword>
<protein>
    <submittedName>
        <fullName evidence="4">EAL domain-containing protein</fullName>
    </submittedName>
</protein>
<dbReference type="Gene3D" id="3.20.20.450">
    <property type="entry name" value="EAL domain"/>
    <property type="match status" value="1"/>
</dbReference>
<dbReference type="PANTHER" id="PTHR33121">
    <property type="entry name" value="CYCLIC DI-GMP PHOSPHODIESTERASE PDEF"/>
    <property type="match status" value="1"/>
</dbReference>
<evidence type="ECO:0000256" key="1">
    <source>
        <dbReference type="SAM" id="Coils"/>
    </source>
</evidence>
<dbReference type="PANTHER" id="PTHR33121:SF70">
    <property type="entry name" value="SIGNALING PROTEIN YKOW"/>
    <property type="match status" value="1"/>
</dbReference>
<keyword evidence="1" id="KW-0175">Coiled coil</keyword>
<dbReference type="RefSeq" id="WP_191750233.1">
    <property type="nucleotide sequence ID" value="NZ_JACSQZ010000034.1"/>
</dbReference>
<dbReference type="Proteomes" id="UP000640335">
    <property type="component" value="Unassembled WGS sequence"/>
</dbReference>
<proteinExistence type="predicted"/>